<dbReference type="Proteomes" id="UP000011083">
    <property type="component" value="Unassembled WGS sequence"/>
</dbReference>
<name>L8GV12_ACACF</name>
<evidence type="ECO:0000313" key="3">
    <source>
        <dbReference type="Proteomes" id="UP000011083"/>
    </source>
</evidence>
<dbReference type="GeneID" id="14917766"/>
<accession>L8GV12</accession>
<protein>
    <submittedName>
        <fullName evidence="2">Uncharacterized protein</fullName>
    </submittedName>
</protein>
<dbReference type="KEGG" id="acan:ACA1_132370"/>
<evidence type="ECO:0000256" key="1">
    <source>
        <dbReference type="SAM" id="MobiDB-lite"/>
    </source>
</evidence>
<dbReference type="RefSeq" id="XP_004339037.1">
    <property type="nucleotide sequence ID" value="XM_004338989.1"/>
</dbReference>
<dbReference type="EMBL" id="KB007975">
    <property type="protein sequence ID" value="ELR17024.1"/>
    <property type="molecule type" value="Genomic_DNA"/>
</dbReference>
<dbReference type="AlphaFoldDB" id="L8GV12"/>
<dbReference type="VEuPathDB" id="AmoebaDB:ACA1_132370"/>
<gene>
    <name evidence="2" type="ORF">ACA1_132370</name>
</gene>
<keyword evidence="3" id="KW-1185">Reference proteome</keyword>
<feature type="region of interest" description="Disordered" evidence="1">
    <location>
        <begin position="20"/>
        <end position="41"/>
    </location>
</feature>
<evidence type="ECO:0000313" key="2">
    <source>
        <dbReference type="EMBL" id="ELR17024.1"/>
    </source>
</evidence>
<sequence length="41" mass="4533">MNEARGRRDRSEDYQTLLFHHTTRAAGGRDEATGDQLATAG</sequence>
<organism evidence="2 3">
    <name type="scientific">Acanthamoeba castellanii (strain ATCC 30010 / Neff)</name>
    <dbReference type="NCBI Taxonomy" id="1257118"/>
    <lineage>
        <taxon>Eukaryota</taxon>
        <taxon>Amoebozoa</taxon>
        <taxon>Discosea</taxon>
        <taxon>Longamoebia</taxon>
        <taxon>Centramoebida</taxon>
        <taxon>Acanthamoebidae</taxon>
        <taxon>Acanthamoeba</taxon>
    </lineage>
</organism>
<proteinExistence type="predicted"/>
<reference evidence="2 3" key="1">
    <citation type="journal article" date="2013" name="Genome Biol.">
        <title>Genome of Acanthamoeba castellanii highlights extensive lateral gene transfer and early evolution of tyrosine kinase signaling.</title>
        <authorList>
            <person name="Clarke M."/>
            <person name="Lohan A.J."/>
            <person name="Liu B."/>
            <person name="Lagkouvardos I."/>
            <person name="Roy S."/>
            <person name="Zafar N."/>
            <person name="Bertelli C."/>
            <person name="Schilde C."/>
            <person name="Kianianmomeni A."/>
            <person name="Burglin T.R."/>
            <person name="Frech C."/>
            <person name="Turcotte B."/>
            <person name="Kopec K.O."/>
            <person name="Synnott J.M."/>
            <person name="Choo C."/>
            <person name="Paponov I."/>
            <person name="Finkler A."/>
            <person name="Soon Heng Tan C."/>
            <person name="Hutchins A.P."/>
            <person name="Weinmeier T."/>
            <person name="Rattei T."/>
            <person name="Chu J.S."/>
            <person name="Gimenez G."/>
            <person name="Irimia M."/>
            <person name="Rigden D.J."/>
            <person name="Fitzpatrick D.A."/>
            <person name="Lorenzo-Morales J."/>
            <person name="Bateman A."/>
            <person name="Chiu C.H."/>
            <person name="Tang P."/>
            <person name="Hegemann P."/>
            <person name="Fromm H."/>
            <person name="Raoult D."/>
            <person name="Greub G."/>
            <person name="Miranda-Saavedra D."/>
            <person name="Chen N."/>
            <person name="Nash P."/>
            <person name="Ginger M.L."/>
            <person name="Horn M."/>
            <person name="Schaap P."/>
            <person name="Caler L."/>
            <person name="Loftus B."/>
        </authorList>
    </citation>
    <scope>NUCLEOTIDE SEQUENCE [LARGE SCALE GENOMIC DNA]</scope>
    <source>
        <strain evidence="2 3">Neff</strain>
    </source>
</reference>